<feature type="domain" description="Response regulatory" evidence="10">
    <location>
        <begin position="3"/>
        <end position="116"/>
    </location>
</feature>
<dbReference type="InterPro" id="IPR011006">
    <property type="entry name" value="CheY-like_superfamily"/>
</dbReference>
<dbReference type="Pfam" id="PF00486">
    <property type="entry name" value="Trans_reg_C"/>
    <property type="match status" value="1"/>
</dbReference>
<keyword evidence="5 9" id="KW-0238">DNA-binding</keyword>
<evidence type="ECO:0000256" key="1">
    <source>
        <dbReference type="ARBA" id="ARBA00018672"/>
    </source>
</evidence>
<dbReference type="Pfam" id="PF00072">
    <property type="entry name" value="Response_reg"/>
    <property type="match status" value="1"/>
</dbReference>
<dbReference type="CDD" id="cd00383">
    <property type="entry name" value="trans_reg_C"/>
    <property type="match status" value="1"/>
</dbReference>
<feature type="domain" description="OmpR/PhoB-type" evidence="11">
    <location>
        <begin position="126"/>
        <end position="225"/>
    </location>
</feature>
<proteinExistence type="predicted"/>
<dbReference type="InterPro" id="IPR001867">
    <property type="entry name" value="OmpR/PhoB-type_DNA-bd"/>
</dbReference>
<dbReference type="PROSITE" id="PS51755">
    <property type="entry name" value="OMPR_PHOB"/>
    <property type="match status" value="1"/>
</dbReference>
<keyword evidence="3" id="KW-0902">Two-component regulatory system</keyword>
<dbReference type="EMBL" id="CP019962">
    <property type="protein sequence ID" value="ARD66358.1"/>
    <property type="molecule type" value="Genomic_DNA"/>
</dbReference>
<dbReference type="GO" id="GO:0005829">
    <property type="term" value="C:cytosol"/>
    <property type="evidence" value="ECO:0007669"/>
    <property type="project" value="TreeGrafter"/>
</dbReference>
<evidence type="ECO:0000259" key="11">
    <source>
        <dbReference type="PROSITE" id="PS51755"/>
    </source>
</evidence>
<keyword evidence="2 8" id="KW-0597">Phosphoprotein</keyword>
<feature type="modified residue" description="4-aspartylphosphate" evidence="8">
    <location>
        <position position="52"/>
    </location>
</feature>
<evidence type="ECO:0000256" key="4">
    <source>
        <dbReference type="ARBA" id="ARBA00023015"/>
    </source>
</evidence>
<name>A0AAC9W3Y0_EUBLI</name>
<dbReference type="InterPro" id="IPR001789">
    <property type="entry name" value="Sig_transdc_resp-reg_receiver"/>
</dbReference>
<dbReference type="GO" id="GO:0032993">
    <property type="term" value="C:protein-DNA complex"/>
    <property type="evidence" value="ECO:0007669"/>
    <property type="project" value="TreeGrafter"/>
</dbReference>
<evidence type="ECO:0000256" key="9">
    <source>
        <dbReference type="PROSITE-ProRule" id="PRU01091"/>
    </source>
</evidence>
<dbReference type="CDD" id="cd17574">
    <property type="entry name" value="REC_OmpR"/>
    <property type="match status" value="1"/>
</dbReference>
<dbReference type="SMART" id="SM00448">
    <property type="entry name" value="REC"/>
    <property type="match status" value="1"/>
</dbReference>
<accession>A0AAC9W3Y0</accession>
<dbReference type="Gene3D" id="6.10.250.690">
    <property type="match status" value="1"/>
</dbReference>
<evidence type="ECO:0000256" key="7">
    <source>
        <dbReference type="ARBA" id="ARBA00024867"/>
    </source>
</evidence>
<evidence type="ECO:0000313" key="12">
    <source>
        <dbReference type="EMBL" id="ARD66358.1"/>
    </source>
</evidence>
<evidence type="ECO:0000313" key="13">
    <source>
        <dbReference type="Proteomes" id="UP000192391"/>
    </source>
</evidence>
<sequence>MYNLLIVDDDASILEVTRIYFTGRGYKVYTSQNAEECLKTAAHMPLDCIVLDVALPDMDGFEVCEAVKKRTNVPIIFVSNYAEEDKRISGFVSGGDDYVIKPFSLRELELRICARIRQQEGKTNCGKTLDFGKLSINEAARSVAYKDDIISLTAAEFDILLFLANHENQVFSQKDIFEKVWKLPDLGNAHTVQVHVAQIRRKLNSFSEEHQYIQTVWGKGYKFVADKKAEA</sequence>
<keyword evidence="4" id="KW-0805">Transcription regulation</keyword>
<dbReference type="PROSITE" id="PS50110">
    <property type="entry name" value="RESPONSE_REGULATORY"/>
    <property type="match status" value="1"/>
</dbReference>
<gene>
    <name evidence="12" type="ORF">B2M23_12790</name>
</gene>
<reference evidence="13" key="1">
    <citation type="journal article" date="2017" name="Sci. Rep.">
        <title>Determination of the Genome and Primary Transcriptome of Syngas Fermenting Eubacterium limosum ATCC 8486.</title>
        <authorList>
            <person name="Song Y."/>
            <person name="Shin J."/>
            <person name="Jeong Y."/>
            <person name="Jin S."/>
            <person name="Lee J.K."/>
            <person name="Kim D.R."/>
            <person name="Kim S.C."/>
            <person name="Cho S."/>
            <person name="Cho B.K."/>
        </authorList>
    </citation>
    <scope>NUCLEOTIDE SEQUENCE [LARGE SCALE GENOMIC DNA]</scope>
    <source>
        <strain evidence="13">ATCC 8486</strain>
    </source>
</reference>
<organism evidence="12 13">
    <name type="scientific">Eubacterium limosum</name>
    <dbReference type="NCBI Taxonomy" id="1736"/>
    <lineage>
        <taxon>Bacteria</taxon>
        <taxon>Bacillati</taxon>
        <taxon>Bacillota</taxon>
        <taxon>Clostridia</taxon>
        <taxon>Eubacteriales</taxon>
        <taxon>Eubacteriaceae</taxon>
        <taxon>Eubacterium</taxon>
    </lineage>
</organism>
<dbReference type="Gene3D" id="3.40.50.2300">
    <property type="match status" value="1"/>
</dbReference>
<dbReference type="GO" id="GO:0000156">
    <property type="term" value="F:phosphorelay response regulator activity"/>
    <property type="evidence" value="ECO:0007669"/>
    <property type="project" value="TreeGrafter"/>
</dbReference>
<keyword evidence="6" id="KW-0804">Transcription</keyword>
<dbReference type="KEGG" id="elim:B2M23_12790"/>
<dbReference type="SUPFAM" id="SSF52172">
    <property type="entry name" value="CheY-like"/>
    <property type="match status" value="1"/>
</dbReference>
<evidence type="ECO:0000256" key="8">
    <source>
        <dbReference type="PROSITE-ProRule" id="PRU00169"/>
    </source>
</evidence>
<evidence type="ECO:0000256" key="6">
    <source>
        <dbReference type="ARBA" id="ARBA00023163"/>
    </source>
</evidence>
<dbReference type="Gene3D" id="1.10.10.10">
    <property type="entry name" value="Winged helix-like DNA-binding domain superfamily/Winged helix DNA-binding domain"/>
    <property type="match status" value="1"/>
</dbReference>
<dbReference type="Proteomes" id="UP000192391">
    <property type="component" value="Chromosome"/>
</dbReference>
<evidence type="ECO:0000259" key="10">
    <source>
        <dbReference type="PROSITE" id="PS50110"/>
    </source>
</evidence>
<dbReference type="PANTHER" id="PTHR48111:SF40">
    <property type="entry name" value="PHOSPHATE REGULON TRANSCRIPTIONAL REGULATORY PROTEIN PHOB"/>
    <property type="match status" value="1"/>
</dbReference>
<dbReference type="InterPro" id="IPR036388">
    <property type="entry name" value="WH-like_DNA-bd_sf"/>
</dbReference>
<dbReference type="GO" id="GO:0000976">
    <property type="term" value="F:transcription cis-regulatory region binding"/>
    <property type="evidence" value="ECO:0007669"/>
    <property type="project" value="TreeGrafter"/>
</dbReference>
<evidence type="ECO:0000256" key="5">
    <source>
        <dbReference type="ARBA" id="ARBA00023125"/>
    </source>
</evidence>
<dbReference type="InterPro" id="IPR039420">
    <property type="entry name" value="WalR-like"/>
</dbReference>
<feature type="DNA-binding region" description="OmpR/PhoB-type" evidence="9">
    <location>
        <begin position="126"/>
        <end position="225"/>
    </location>
</feature>
<dbReference type="AlphaFoldDB" id="A0AAC9W3Y0"/>
<dbReference type="FunFam" id="1.10.10.10:FF:000018">
    <property type="entry name" value="DNA-binding response regulator ResD"/>
    <property type="match status" value="1"/>
</dbReference>
<dbReference type="SMART" id="SM00862">
    <property type="entry name" value="Trans_reg_C"/>
    <property type="match status" value="1"/>
</dbReference>
<protein>
    <recommendedName>
        <fullName evidence="1">Stage 0 sporulation protein A homolog</fullName>
    </recommendedName>
</protein>
<comment type="function">
    <text evidence="7">May play the central regulatory role in sporulation. It may be an element of the effector pathway responsible for the activation of sporulation genes in response to nutritional stress. Spo0A may act in concert with spo0H (a sigma factor) to control the expression of some genes that are critical to the sporulation process.</text>
</comment>
<evidence type="ECO:0000256" key="3">
    <source>
        <dbReference type="ARBA" id="ARBA00023012"/>
    </source>
</evidence>
<dbReference type="GO" id="GO:0006355">
    <property type="term" value="P:regulation of DNA-templated transcription"/>
    <property type="evidence" value="ECO:0007669"/>
    <property type="project" value="InterPro"/>
</dbReference>
<evidence type="ECO:0000256" key="2">
    <source>
        <dbReference type="ARBA" id="ARBA00022553"/>
    </source>
</evidence>
<dbReference type="PANTHER" id="PTHR48111">
    <property type="entry name" value="REGULATOR OF RPOS"/>
    <property type="match status" value="1"/>
</dbReference>
<dbReference type="RefSeq" id="WP_038354048.1">
    <property type="nucleotide sequence ID" value="NZ_CP019962.1"/>
</dbReference>